<dbReference type="EMBL" id="FOTI01000045">
    <property type="protein sequence ID" value="SFL95721.1"/>
    <property type="molecule type" value="Genomic_DNA"/>
</dbReference>
<dbReference type="CDD" id="cd07432">
    <property type="entry name" value="PHP_HisPPase"/>
    <property type="match status" value="1"/>
</dbReference>
<dbReference type="Pfam" id="PF02811">
    <property type="entry name" value="PHP"/>
    <property type="match status" value="1"/>
</dbReference>
<dbReference type="SMART" id="SM00481">
    <property type="entry name" value="POLIIIAc"/>
    <property type="match status" value="1"/>
</dbReference>
<dbReference type="SUPFAM" id="SSF89550">
    <property type="entry name" value="PHP domain-like"/>
    <property type="match status" value="1"/>
</dbReference>
<reference evidence="2 3" key="1">
    <citation type="submission" date="2016-10" db="EMBL/GenBank/DDBJ databases">
        <authorList>
            <person name="de Groot N.N."/>
        </authorList>
    </citation>
    <scope>NUCLEOTIDE SEQUENCE [LARGE SCALE GENOMIC DNA]</scope>
    <source>
        <strain evidence="2 3">ATCC 51327</strain>
    </source>
</reference>
<dbReference type="InterPro" id="IPR052018">
    <property type="entry name" value="PHP_domain"/>
</dbReference>
<dbReference type="OrthoDB" id="9791620at2"/>
<dbReference type="InterPro" id="IPR016195">
    <property type="entry name" value="Pol/histidinol_Pase-like"/>
</dbReference>
<evidence type="ECO:0000313" key="3">
    <source>
        <dbReference type="Proteomes" id="UP000199006"/>
    </source>
</evidence>
<dbReference type="InterPro" id="IPR003141">
    <property type="entry name" value="Pol/His_phosphatase_N"/>
</dbReference>
<accession>A0A1I4LXI6</accession>
<dbReference type="Gene3D" id="3.20.20.140">
    <property type="entry name" value="Metal-dependent hydrolases"/>
    <property type="match status" value="1"/>
</dbReference>
<dbReference type="InterPro" id="IPR004013">
    <property type="entry name" value="PHP_dom"/>
</dbReference>
<gene>
    <name evidence="2" type="ORF">SAMN02983006_02444</name>
</gene>
<dbReference type="RefSeq" id="WP_089862461.1">
    <property type="nucleotide sequence ID" value="NZ_FOTI01000045.1"/>
</dbReference>
<proteinExistence type="predicted"/>
<protein>
    <recommendedName>
        <fullName evidence="1">Polymerase/histidinol phosphatase N-terminal domain-containing protein</fullName>
    </recommendedName>
</protein>
<evidence type="ECO:0000259" key="1">
    <source>
        <dbReference type="SMART" id="SM00481"/>
    </source>
</evidence>
<sequence length="248" mass="28179">MLKLKADLHLHSVLSPCGDLLMTPAEIVKKASEIGLQVVALTDHNSAANAAVFKYFCEKFNLYFIPAMETETKEEIHILCYFPGLSSLFEWQEIVYNHLPDQANDEDFFGPQIECDYTDQYSAKINRLLATAIDLNLADCLLKVKKLGGIVVPSHLDRSNSILSQLGFIPPEIKLSTVEISKNTTPTRMIGKYPWLKNYQFMQNSDSHYLQEIQSYQNLLIAETGFSFQEFKFCLEKINGRGIEIINT</sequence>
<keyword evidence="3" id="KW-1185">Reference proteome</keyword>
<name>A0A1I4LXI6_9FIRM</name>
<evidence type="ECO:0000313" key="2">
    <source>
        <dbReference type="EMBL" id="SFL95721.1"/>
    </source>
</evidence>
<dbReference type="PANTHER" id="PTHR42924">
    <property type="entry name" value="EXONUCLEASE"/>
    <property type="match status" value="1"/>
</dbReference>
<dbReference type="PANTHER" id="PTHR42924:SF3">
    <property type="entry name" value="POLYMERASE_HISTIDINOL PHOSPHATASE N-TERMINAL DOMAIN-CONTAINING PROTEIN"/>
    <property type="match status" value="1"/>
</dbReference>
<dbReference type="Proteomes" id="UP000199006">
    <property type="component" value="Unassembled WGS sequence"/>
</dbReference>
<dbReference type="GO" id="GO:0035312">
    <property type="term" value="F:5'-3' DNA exonuclease activity"/>
    <property type="evidence" value="ECO:0007669"/>
    <property type="project" value="TreeGrafter"/>
</dbReference>
<dbReference type="AlphaFoldDB" id="A0A1I4LXI6"/>
<feature type="domain" description="Polymerase/histidinol phosphatase N-terminal" evidence="1">
    <location>
        <begin position="6"/>
        <end position="74"/>
    </location>
</feature>
<dbReference type="GO" id="GO:0004534">
    <property type="term" value="F:5'-3' RNA exonuclease activity"/>
    <property type="evidence" value="ECO:0007669"/>
    <property type="project" value="TreeGrafter"/>
</dbReference>
<dbReference type="STRING" id="29563.SAMN02983006_02444"/>
<organism evidence="2 3">
    <name type="scientific">Halanaerobium salsuginis</name>
    <dbReference type="NCBI Taxonomy" id="29563"/>
    <lineage>
        <taxon>Bacteria</taxon>
        <taxon>Bacillati</taxon>
        <taxon>Bacillota</taxon>
        <taxon>Clostridia</taxon>
        <taxon>Halanaerobiales</taxon>
        <taxon>Halanaerobiaceae</taxon>
        <taxon>Halanaerobium</taxon>
    </lineage>
</organism>